<feature type="region of interest" description="Disordered" evidence="1">
    <location>
        <begin position="182"/>
        <end position="215"/>
    </location>
</feature>
<feature type="compositionally biased region" description="Polar residues" evidence="1">
    <location>
        <begin position="201"/>
        <end position="215"/>
    </location>
</feature>
<dbReference type="Gene3D" id="3.30.70.270">
    <property type="match status" value="2"/>
</dbReference>
<dbReference type="STRING" id="37360.A0A0G4J5X5"/>
<dbReference type="Pfam" id="PF00078">
    <property type="entry name" value="RVT_1"/>
    <property type="match status" value="1"/>
</dbReference>
<dbReference type="PANTHER" id="PTHR33064:SF37">
    <property type="entry name" value="RIBONUCLEASE H"/>
    <property type="match status" value="1"/>
</dbReference>
<evidence type="ECO:0000313" key="3">
    <source>
        <dbReference type="EMBL" id="CEP02656.1"/>
    </source>
</evidence>
<evidence type="ECO:0000256" key="1">
    <source>
        <dbReference type="SAM" id="MobiDB-lite"/>
    </source>
</evidence>
<feature type="domain" description="Reverse transcriptase" evidence="2">
    <location>
        <begin position="1"/>
        <end position="90"/>
    </location>
</feature>
<dbReference type="OMA" id="KQAMANT"/>
<reference evidence="3 4" key="1">
    <citation type="submission" date="2015-02" db="EMBL/GenBank/DDBJ databases">
        <authorList>
            <person name="Chooi Y.-H."/>
        </authorList>
    </citation>
    <scope>NUCLEOTIDE SEQUENCE [LARGE SCALE GENOMIC DNA]</scope>
    <source>
        <strain evidence="3">E3</strain>
    </source>
</reference>
<dbReference type="InterPro" id="IPR000477">
    <property type="entry name" value="RT_dom"/>
</dbReference>
<name>A0A0G4J5X5_PLABS</name>
<dbReference type="PANTHER" id="PTHR33064">
    <property type="entry name" value="POL PROTEIN"/>
    <property type="match status" value="1"/>
</dbReference>
<dbReference type="Proteomes" id="UP000039324">
    <property type="component" value="Unassembled WGS sequence"/>
</dbReference>
<sequence length="215" mass="23798">MPFGLRCALATFQRLMDIVLAGLTWRTCLVYLDDILLPRRHPNIHPWIIHRSPEAHRRGPASALREHGLRAQPAKCRFACRDLIFLGHHVSAHGIEPDPRLVEAITEYPTPTCLKQLRSFVGLAGYYRMYIAGFAGIAAPLTSLFRKGVPFAWGPGQITAFNTLRDRLGTLRAGVRQSPFGGQWNDGASSSKASSSLSCSQTTCPCNSYGNHKRT</sequence>
<dbReference type="FunFam" id="3.30.70.270:FF:000020">
    <property type="entry name" value="Transposon Tf2-6 polyprotein-like Protein"/>
    <property type="match status" value="1"/>
</dbReference>
<feature type="compositionally biased region" description="Low complexity" evidence="1">
    <location>
        <begin position="189"/>
        <end position="200"/>
    </location>
</feature>
<gene>
    <name evidence="3" type="ORF">PBRA_002623</name>
</gene>
<dbReference type="InterPro" id="IPR043502">
    <property type="entry name" value="DNA/RNA_pol_sf"/>
</dbReference>
<dbReference type="AlphaFoldDB" id="A0A0G4J5X5"/>
<evidence type="ECO:0000313" key="4">
    <source>
        <dbReference type="Proteomes" id="UP000039324"/>
    </source>
</evidence>
<proteinExistence type="predicted"/>
<accession>A0A0G4J5X5</accession>
<keyword evidence="4" id="KW-1185">Reference proteome</keyword>
<protein>
    <recommendedName>
        <fullName evidence="2">Reverse transcriptase domain-containing protein</fullName>
    </recommendedName>
</protein>
<dbReference type="InterPro" id="IPR051320">
    <property type="entry name" value="Viral_Replic_Matur_Polypro"/>
</dbReference>
<dbReference type="OrthoDB" id="427924at2759"/>
<dbReference type="InterPro" id="IPR043128">
    <property type="entry name" value="Rev_trsase/Diguanyl_cyclase"/>
</dbReference>
<evidence type="ECO:0000259" key="2">
    <source>
        <dbReference type="Pfam" id="PF00078"/>
    </source>
</evidence>
<dbReference type="SUPFAM" id="SSF56672">
    <property type="entry name" value="DNA/RNA polymerases"/>
    <property type="match status" value="1"/>
</dbReference>
<dbReference type="EMBL" id="CDSF01000133">
    <property type="protein sequence ID" value="CEP02656.1"/>
    <property type="molecule type" value="Genomic_DNA"/>
</dbReference>
<organism evidence="3 4">
    <name type="scientific">Plasmodiophora brassicae</name>
    <name type="common">Clubroot disease agent</name>
    <dbReference type="NCBI Taxonomy" id="37360"/>
    <lineage>
        <taxon>Eukaryota</taxon>
        <taxon>Sar</taxon>
        <taxon>Rhizaria</taxon>
        <taxon>Endomyxa</taxon>
        <taxon>Phytomyxea</taxon>
        <taxon>Plasmodiophorida</taxon>
        <taxon>Plasmodiophoridae</taxon>
        <taxon>Plasmodiophora</taxon>
    </lineage>
</organism>